<keyword evidence="2" id="KW-1185">Reference proteome</keyword>
<protein>
    <submittedName>
        <fullName evidence="1">Uncharacterized protein</fullName>
    </submittedName>
</protein>
<dbReference type="Proteomes" id="UP000321491">
    <property type="component" value="Unassembled WGS sequence"/>
</dbReference>
<comment type="caution">
    <text evidence="1">The sequence shown here is derived from an EMBL/GenBank/DDBJ whole genome shotgun (WGS) entry which is preliminary data.</text>
</comment>
<dbReference type="EMBL" id="BJXW01000007">
    <property type="protein sequence ID" value="GEN30259.1"/>
    <property type="molecule type" value="Genomic_DNA"/>
</dbReference>
<accession>A0A511UUI4</accession>
<name>A0A511UUI4_9BACI</name>
<sequence>MTKQKSKRRRGPSPVIIPREINEWIKRSSTNAKIENYLKGGGRRDSYKKT</sequence>
<organism evidence="1 2">
    <name type="scientific">Cerasibacillus quisquiliarum</name>
    <dbReference type="NCBI Taxonomy" id="227865"/>
    <lineage>
        <taxon>Bacteria</taxon>
        <taxon>Bacillati</taxon>
        <taxon>Bacillota</taxon>
        <taxon>Bacilli</taxon>
        <taxon>Bacillales</taxon>
        <taxon>Bacillaceae</taxon>
        <taxon>Cerasibacillus</taxon>
    </lineage>
</organism>
<evidence type="ECO:0000313" key="2">
    <source>
        <dbReference type="Proteomes" id="UP000321491"/>
    </source>
</evidence>
<reference evidence="1 2" key="1">
    <citation type="submission" date="2019-07" db="EMBL/GenBank/DDBJ databases">
        <title>Whole genome shotgun sequence of Cerasibacillus quisquiliarum NBRC 102429.</title>
        <authorList>
            <person name="Hosoyama A."/>
            <person name="Uohara A."/>
            <person name="Ohji S."/>
            <person name="Ichikawa N."/>
        </authorList>
    </citation>
    <scope>NUCLEOTIDE SEQUENCE [LARGE SCALE GENOMIC DNA]</scope>
    <source>
        <strain evidence="1 2">NBRC 102429</strain>
    </source>
</reference>
<evidence type="ECO:0000313" key="1">
    <source>
        <dbReference type="EMBL" id="GEN30259.1"/>
    </source>
</evidence>
<gene>
    <name evidence="1" type="ORF">CQU01_04970</name>
</gene>
<proteinExistence type="predicted"/>
<dbReference type="RefSeq" id="WP_170226587.1">
    <property type="nucleotide sequence ID" value="NZ_BJXW01000007.1"/>
</dbReference>
<dbReference type="AlphaFoldDB" id="A0A511UUI4"/>